<feature type="region of interest" description="Disordered" evidence="1">
    <location>
        <begin position="35"/>
        <end position="77"/>
    </location>
</feature>
<dbReference type="EMBL" id="JBHSQE010000003">
    <property type="protein sequence ID" value="MFC6146268.1"/>
    <property type="molecule type" value="Genomic_DNA"/>
</dbReference>
<evidence type="ECO:0000313" key="4">
    <source>
        <dbReference type="Proteomes" id="UP001596244"/>
    </source>
</evidence>
<feature type="compositionally biased region" description="Low complexity" evidence="1">
    <location>
        <begin position="35"/>
        <end position="44"/>
    </location>
</feature>
<evidence type="ECO:0000256" key="1">
    <source>
        <dbReference type="SAM" id="MobiDB-lite"/>
    </source>
</evidence>
<dbReference type="PROSITE" id="PS51257">
    <property type="entry name" value="PROKAR_LIPOPROTEIN"/>
    <property type="match status" value="1"/>
</dbReference>
<sequence>MLKNTLSRRVLAVAATAALGFGLAACAETEKAAETGGDVVSSAAEKAEEAVKGDKDKDAVEPSTPDSEPAEGEVQVETEDGTVALPAAAAAALESFTAEWGQPESIEANALGQVLAKFQEGNIVTWAQELGAIPVVGKIAETWLDEGGLENPLGLPTGPEQAAPEGNGWVQQFAHGVISWVTDADGEFTAVVEQN</sequence>
<comment type="caution">
    <text evidence="3">The sequence shown here is derived from an EMBL/GenBank/DDBJ whole genome shotgun (WGS) entry which is preliminary data.</text>
</comment>
<accession>A0ABW1QCN5</accession>
<dbReference type="Pfam" id="PF08310">
    <property type="entry name" value="LGFP"/>
    <property type="match status" value="1"/>
</dbReference>
<organism evidence="3 4">
    <name type="scientific">Corynebacterium nasicanis</name>
    <dbReference type="NCBI Taxonomy" id="1448267"/>
    <lineage>
        <taxon>Bacteria</taxon>
        <taxon>Bacillati</taxon>
        <taxon>Actinomycetota</taxon>
        <taxon>Actinomycetes</taxon>
        <taxon>Mycobacteriales</taxon>
        <taxon>Corynebacteriaceae</taxon>
        <taxon>Corynebacterium</taxon>
    </lineage>
</organism>
<feature type="signal peptide" evidence="2">
    <location>
        <begin position="1"/>
        <end position="27"/>
    </location>
</feature>
<keyword evidence="4" id="KW-1185">Reference proteome</keyword>
<dbReference type="RefSeq" id="WP_377000684.1">
    <property type="nucleotide sequence ID" value="NZ_JBHSQE010000003.1"/>
</dbReference>
<evidence type="ECO:0000256" key="2">
    <source>
        <dbReference type="SAM" id="SignalP"/>
    </source>
</evidence>
<proteinExistence type="predicted"/>
<feature type="compositionally biased region" description="Acidic residues" evidence="1">
    <location>
        <begin position="68"/>
        <end position="77"/>
    </location>
</feature>
<feature type="chain" id="PRO_5045457311" evidence="2">
    <location>
        <begin position="28"/>
        <end position="195"/>
    </location>
</feature>
<reference evidence="4" key="1">
    <citation type="journal article" date="2019" name="Int. J. Syst. Evol. Microbiol.">
        <title>The Global Catalogue of Microorganisms (GCM) 10K type strain sequencing project: providing services to taxonomists for standard genome sequencing and annotation.</title>
        <authorList>
            <consortium name="The Broad Institute Genomics Platform"/>
            <consortium name="The Broad Institute Genome Sequencing Center for Infectious Disease"/>
            <person name="Wu L."/>
            <person name="Ma J."/>
        </authorList>
    </citation>
    <scope>NUCLEOTIDE SEQUENCE [LARGE SCALE GENOMIC DNA]</scope>
    <source>
        <strain evidence="4">CCUG 51943</strain>
    </source>
</reference>
<feature type="compositionally biased region" description="Basic and acidic residues" evidence="1">
    <location>
        <begin position="45"/>
        <end position="60"/>
    </location>
</feature>
<keyword evidence="2" id="KW-0732">Signal</keyword>
<dbReference type="Proteomes" id="UP001596244">
    <property type="component" value="Unassembled WGS sequence"/>
</dbReference>
<protein>
    <submittedName>
        <fullName evidence="3">LGFP repeat-containing protein</fullName>
    </submittedName>
</protein>
<dbReference type="InterPro" id="IPR013207">
    <property type="entry name" value="LGFP"/>
</dbReference>
<gene>
    <name evidence="3" type="ORF">ACFPUZ_05550</name>
</gene>
<name>A0ABW1QCN5_9CORY</name>
<evidence type="ECO:0000313" key="3">
    <source>
        <dbReference type="EMBL" id="MFC6146268.1"/>
    </source>
</evidence>